<protein>
    <submittedName>
        <fullName evidence="2">Uncharacterized protein</fullName>
    </submittedName>
</protein>
<gene>
    <name evidence="2" type="ORF">E2C01_011918</name>
</gene>
<sequence>MAWPRVYPCRRRCSSLTRSSLSRGEANTSGHSQSTTPSPKPHPTCPHAASSSPYPSYRVESGHKPDYKLGWQG</sequence>
<organism evidence="2 3">
    <name type="scientific">Portunus trituberculatus</name>
    <name type="common">Swimming crab</name>
    <name type="synonym">Neptunus trituberculatus</name>
    <dbReference type="NCBI Taxonomy" id="210409"/>
    <lineage>
        <taxon>Eukaryota</taxon>
        <taxon>Metazoa</taxon>
        <taxon>Ecdysozoa</taxon>
        <taxon>Arthropoda</taxon>
        <taxon>Crustacea</taxon>
        <taxon>Multicrustacea</taxon>
        <taxon>Malacostraca</taxon>
        <taxon>Eumalacostraca</taxon>
        <taxon>Eucarida</taxon>
        <taxon>Decapoda</taxon>
        <taxon>Pleocyemata</taxon>
        <taxon>Brachyura</taxon>
        <taxon>Eubrachyura</taxon>
        <taxon>Portunoidea</taxon>
        <taxon>Portunidae</taxon>
        <taxon>Portuninae</taxon>
        <taxon>Portunus</taxon>
    </lineage>
</organism>
<accession>A0A5B7DCM3</accession>
<feature type="region of interest" description="Disordered" evidence="1">
    <location>
        <begin position="13"/>
        <end position="73"/>
    </location>
</feature>
<proteinExistence type="predicted"/>
<dbReference type="EMBL" id="VSRR010000731">
    <property type="protein sequence ID" value="MPC19014.1"/>
    <property type="molecule type" value="Genomic_DNA"/>
</dbReference>
<dbReference type="AlphaFoldDB" id="A0A5B7DCM3"/>
<evidence type="ECO:0000313" key="3">
    <source>
        <dbReference type="Proteomes" id="UP000324222"/>
    </source>
</evidence>
<reference evidence="2 3" key="1">
    <citation type="submission" date="2019-05" db="EMBL/GenBank/DDBJ databases">
        <title>Another draft genome of Portunus trituberculatus and its Hox gene families provides insights of decapod evolution.</title>
        <authorList>
            <person name="Jeong J.-H."/>
            <person name="Song I."/>
            <person name="Kim S."/>
            <person name="Choi T."/>
            <person name="Kim D."/>
            <person name="Ryu S."/>
            <person name="Kim W."/>
        </authorList>
    </citation>
    <scope>NUCLEOTIDE SEQUENCE [LARGE SCALE GENOMIC DNA]</scope>
    <source>
        <tissue evidence="2">Muscle</tissue>
    </source>
</reference>
<feature type="compositionally biased region" description="Polar residues" evidence="1">
    <location>
        <begin position="25"/>
        <end position="37"/>
    </location>
</feature>
<evidence type="ECO:0000313" key="2">
    <source>
        <dbReference type="EMBL" id="MPC19014.1"/>
    </source>
</evidence>
<keyword evidence="3" id="KW-1185">Reference proteome</keyword>
<evidence type="ECO:0000256" key="1">
    <source>
        <dbReference type="SAM" id="MobiDB-lite"/>
    </source>
</evidence>
<comment type="caution">
    <text evidence="2">The sequence shown here is derived from an EMBL/GenBank/DDBJ whole genome shotgun (WGS) entry which is preliminary data.</text>
</comment>
<feature type="compositionally biased region" description="Low complexity" evidence="1">
    <location>
        <begin position="48"/>
        <end position="57"/>
    </location>
</feature>
<feature type="compositionally biased region" description="Low complexity" evidence="1">
    <location>
        <begin position="14"/>
        <end position="23"/>
    </location>
</feature>
<name>A0A5B7DCM3_PORTR</name>
<dbReference type="Proteomes" id="UP000324222">
    <property type="component" value="Unassembled WGS sequence"/>
</dbReference>